<organism evidence="1 2">
    <name type="scientific">Vibrio proteolyticus NBRC 13287</name>
    <dbReference type="NCBI Taxonomy" id="1219065"/>
    <lineage>
        <taxon>Bacteria</taxon>
        <taxon>Pseudomonadati</taxon>
        <taxon>Pseudomonadota</taxon>
        <taxon>Gammaproteobacteria</taxon>
        <taxon>Vibrionales</taxon>
        <taxon>Vibrionaceae</taxon>
        <taxon>Vibrio</taxon>
    </lineage>
</organism>
<dbReference type="PANTHER" id="PTHR35370:SF1">
    <property type="entry name" value="TYPE VI SECRETION SYSTEM COMPONENT TSSF1"/>
    <property type="match status" value="1"/>
</dbReference>
<proteinExistence type="predicted"/>
<protein>
    <submittedName>
        <fullName evidence="1">Type VI secretion system family protein</fullName>
    </submittedName>
</protein>
<reference evidence="1 2" key="1">
    <citation type="submission" date="2013-09" db="EMBL/GenBank/DDBJ databases">
        <title>Whole genome shotgun sequence of Vibrio proteolyticus NBRC 13287.</title>
        <authorList>
            <person name="Isaki S."/>
            <person name="Hosoyama A."/>
            <person name="Numata M."/>
            <person name="Hashimoto M."/>
            <person name="Hosoyama Y."/>
            <person name="Tsuchikane K."/>
            <person name="Noguchi M."/>
            <person name="Hirakata S."/>
            <person name="Ichikawa N."/>
            <person name="Ohji S."/>
            <person name="Yamazoe A."/>
            <person name="Fujita N."/>
        </authorList>
    </citation>
    <scope>NUCLEOTIDE SEQUENCE [LARGE SCALE GENOMIC DNA]</scope>
    <source>
        <strain evidence="1 2">NBRC 13287</strain>
    </source>
</reference>
<evidence type="ECO:0000313" key="2">
    <source>
        <dbReference type="Proteomes" id="UP000016570"/>
    </source>
</evidence>
<dbReference type="Proteomes" id="UP000016570">
    <property type="component" value="Unassembled WGS sequence"/>
</dbReference>
<dbReference type="STRING" id="1219065.VPR01S_08_01850"/>
<keyword evidence="2" id="KW-1185">Reference proteome</keyword>
<sequence>MTDPLLRYYEQELAFVRRSLGLFSSEYPEHARSLNLNQGKIEDPSIARLLDGVALLNATIEKQLSEQLPDVVEGLLGVLYPSYTQLVPSIAYLQPTTSDIPQESVTLPENSRFSGSANGKECQFTTVAPITIEPYQLTDVQALSAPFGFNRPNHAAQTTAVIQLTLSTGDPDVHFRHLDLKDLDFFVQGFESSADSLVDILLSDVAAISVSDSQCETHIAVDRDNLVNRISDPTFSFLPQHGNQFSGYQLMSEFFFFKEKRQFFRLKQFGLYATQLASSDIKINLFLHSLPSEFVRLFEPGVFKLNVIPAANLFYQMGEPAIYDHRKLTIPVNADAHQQSGIQVVDVLDVFEITPSGERPLVPLFRSKYGQLNHTDSWQSKRDINGDFHLAISLPEPHNGEFNKTYGTHLLCTNGKYACSIHSSLECMESIDLQVEFAPIYPPSAPLARERDPNSHWQFIGLLNGNFSSLLQSTRPADDLKQMLTLCSRPQVSASEIQTIRHVVFHTQVSAIRTMGSNVFAPGTEIEITLDTDKPFHAFCDVLNHFFQQFCSFDRYIQLKIRLYGHDGVVKTYPKVHGSQLCL</sequence>
<gene>
    <name evidence="1" type="ORF">VPR01S_08_01850</name>
</gene>
<dbReference type="RefSeq" id="WP_021705573.1">
    <property type="nucleotide sequence ID" value="NZ_BATJ01000008.1"/>
</dbReference>
<dbReference type="InterPro" id="IPR010272">
    <property type="entry name" value="T6SS_TssF"/>
</dbReference>
<dbReference type="Pfam" id="PF05947">
    <property type="entry name" value="T6SS_TssF"/>
    <property type="match status" value="1"/>
</dbReference>
<name>U3A2M6_VIBPR</name>
<evidence type="ECO:0000313" key="1">
    <source>
        <dbReference type="EMBL" id="GAD67602.1"/>
    </source>
</evidence>
<dbReference type="EMBL" id="BATJ01000008">
    <property type="protein sequence ID" value="GAD67602.1"/>
    <property type="molecule type" value="Genomic_DNA"/>
</dbReference>
<dbReference type="PANTHER" id="PTHR35370">
    <property type="entry name" value="CYTOPLASMIC PROTEIN-RELATED-RELATED"/>
    <property type="match status" value="1"/>
</dbReference>
<accession>U3A2M6</accession>
<dbReference type="NCBIfam" id="TIGR03359">
    <property type="entry name" value="VI_chp_6"/>
    <property type="match status" value="1"/>
</dbReference>
<comment type="caution">
    <text evidence="1">The sequence shown here is derived from an EMBL/GenBank/DDBJ whole genome shotgun (WGS) entry which is preliminary data.</text>
</comment>
<dbReference type="AlphaFoldDB" id="U3A2M6"/>
<dbReference type="eggNOG" id="COG3519">
    <property type="taxonomic scope" value="Bacteria"/>
</dbReference>